<keyword evidence="2" id="KW-0472">Membrane</keyword>
<feature type="transmembrane region" description="Helical" evidence="2">
    <location>
        <begin position="43"/>
        <end position="63"/>
    </location>
</feature>
<accession>A0ABQ6BJT7</accession>
<dbReference type="EMBL" id="BSOY01000033">
    <property type="protein sequence ID" value="GLS01684.1"/>
    <property type="molecule type" value="Genomic_DNA"/>
</dbReference>
<proteinExistence type="predicted"/>
<evidence type="ECO:0000256" key="1">
    <source>
        <dbReference type="SAM" id="MobiDB-lite"/>
    </source>
</evidence>
<dbReference type="Proteomes" id="UP001156921">
    <property type="component" value="Unassembled WGS sequence"/>
</dbReference>
<evidence type="ECO:0000313" key="3">
    <source>
        <dbReference type="EMBL" id="GLS01684.1"/>
    </source>
</evidence>
<keyword evidence="4" id="KW-1185">Reference proteome</keyword>
<organism evidence="3 4">
    <name type="scientific">Brevundimonas denitrificans</name>
    <dbReference type="NCBI Taxonomy" id="1443434"/>
    <lineage>
        <taxon>Bacteria</taxon>
        <taxon>Pseudomonadati</taxon>
        <taxon>Pseudomonadota</taxon>
        <taxon>Alphaproteobacteria</taxon>
        <taxon>Caulobacterales</taxon>
        <taxon>Caulobacteraceae</taxon>
        <taxon>Brevundimonas</taxon>
    </lineage>
</organism>
<name>A0ABQ6BJT7_9CAUL</name>
<reference evidence="4" key="1">
    <citation type="journal article" date="2019" name="Int. J. Syst. Evol. Microbiol.">
        <title>The Global Catalogue of Microorganisms (GCM) 10K type strain sequencing project: providing services to taxonomists for standard genome sequencing and annotation.</title>
        <authorList>
            <consortium name="The Broad Institute Genomics Platform"/>
            <consortium name="The Broad Institute Genome Sequencing Center for Infectious Disease"/>
            <person name="Wu L."/>
            <person name="Ma J."/>
        </authorList>
    </citation>
    <scope>NUCLEOTIDE SEQUENCE [LARGE SCALE GENOMIC DNA]</scope>
    <source>
        <strain evidence="4">NBRC 110107</strain>
    </source>
</reference>
<evidence type="ECO:0000256" key="2">
    <source>
        <dbReference type="SAM" id="Phobius"/>
    </source>
</evidence>
<keyword evidence="2" id="KW-0812">Transmembrane</keyword>
<protein>
    <submittedName>
        <fullName evidence="3">Uncharacterized protein</fullName>
    </submittedName>
</protein>
<feature type="transmembrane region" description="Helical" evidence="2">
    <location>
        <begin position="20"/>
        <end position="37"/>
    </location>
</feature>
<sequence>MLDSMLRGPVEMKRIVEHGLLWLMVIGLLPVGLLMLLGTLVNAAIAGAVIAAFALLVFLFTYLNRNSPAAQMRRPPAKSAPSDAKDGG</sequence>
<keyword evidence="2" id="KW-1133">Transmembrane helix</keyword>
<evidence type="ECO:0000313" key="4">
    <source>
        <dbReference type="Proteomes" id="UP001156921"/>
    </source>
</evidence>
<comment type="caution">
    <text evidence="3">The sequence shown here is derived from an EMBL/GenBank/DDBJ whole genome shotgun (WGS) entry which is preliminary data.</text>
</comment>
<feature type="region of interest" description="Disordered" evidence="1">
    <location>
        <begin position="69"/>
        <end position="88"/>
    </location>
</feature>
<gene>
    <name evidence="3" type="ORF">GCM10007859_16990</name>
</gene>